<name>A0ABP8JB69_9ACTN</name>
<dbReference type="Proteomes" id="UP001500635">
    <property type="component" value="Unassembled WGS sequence"/>
</dbReference>
<dbReference type="InterPro" id="IPR035169">
    <property type="entry name" value="DUF5318"/>
</dbReference>
<evidence type="ECO:0000313" key="1">
    <source>
        <dbReference type="EMBL" id="GAA4388070.1"/>
    </source>
</evidence>
<comment type="caution">
    <text evidence="1">The sequence shown here is derived from an EMBL/GenBank/DDBJ whole genome shotgun (WGS) entry which is preliminary data.</text>
</comment>
<protein>
    <submittedName>
        <fullName evidence="1">DUF5318 family protein</fullName>
    </submittedName>
</protein>
<dbReference type="EMBL" id="BAABFR010000014">
    <property type="protein sequence ID" value="GAA4388070.1"/>
    <property type="molecule type" value="Genomic_DNA"/>
</dbReference>
<evidence type="ECO:0000313" key="2">
    <source>
        <dbReference type="Proteomes" id="UP001500635"/>
    </source>
</evidence>
<accession>A0ABP8JB69</accession>
<proteinExistence type="predicted"/>
<keyword evidence="2" id="KW-1185">Reference proteome</keyword>
<sequence>MDYALQRRSLLASVHAGRTAVKAVCDADPYLLRAARFHGVPSDVLCPICRKEQLTLTSWVFGESLGPADGSARNAAEIAEFAETRTEFSVHVVEVCRSCSWNHLVQSYVTGRVPTPRKRRRAAGR</sequence>
<dbReference type="Pfam" id="PF17249">
    <property type="entry name" value="DUF5318"/>
    <property type="match status" value="1"/>
</dbReference>
<reference evidence="2" key="1">
    <citation type="journal article" date="2019" name="Int. J. Syst. Evol. Microbiol.">
        <title>The Global Catalogue of Microorganisms (GCM) 10K type strain sequencing project: providing services to taxonomists for standard genome sequencing and annotation.</title>
        <authorList>
            <consortium name="The Broad Institute Genomics Platform"/>
            <consortium name="The Broad Institute Genome Sequencing Center for Infectious Disease"/>
            <person name="Wu L."/>
            <person name="Ma J."/>
        </authorList>
    </citation>
    <scope>NUCLEOTIDE SEQUENCE [LARGE SCALE GENOMIC DNA]</scope>
    <source>
        <strain evidence="2">JCM 17688</strain>
    </source>
</reference>
<gene>
    <name evidence="1" type="ORF">GCM10023147_13260</name>
</gene>
<organism evidence="1 2">
    <name type="scientific">Tsukamurella soli</name>
    <dbReference type="NCBI Taxonomy" id="644556"/>
    <lineage>
        <taxon>Bacteria</taxon>
        <taxon>Bacillati</taxon>
        <taxon>Actinomycetota</taxon>
        <taxon>Actinomycetes</taxon>
        <taxon>Mycobacteriales</taxon>
        <taxon>Tsukamurellaceae</taxon>
        <taxon>Tsukamurella</taxon>
    </lineage>
</organism>